<gene>
    <name evidence="1" type="ORF">HDK90DRAFT_468102</name>
</gene>
<comment type="caution">
    <text evidence="1">The sequence shown here is derived from an EMBL/GenBank/DDBJ whole genome shotgun (WGS) entry which is preliminary data.</text>
</comment>
<dbReference type="EMBL" id="JBBWRZ010000008">
    <property type="protein sequence ID" value="KAK8230743.1"/>
    <property type="molecule type" value="Genomic_DNA"/>
</dbReference>
<organism evidence="1 2">
    <name type="scientific">Phyllosticta capitalensis</name>
    <dbReference type="NCBI Taxonomy" id="121624"/>
    <lineage>
        <taxon>Eukaryota</taxon>
        <taxon>Fungi</taxon>
        <taxon>Dikarya</taxon>
        <taxon>Ascomycota</taxon>
        <taxon>Pezizomycotina</taxon>
        <taxon>Dothideomycetes</taxon>
        <taxon>Dothideomycetes incertae sedis</taxon>
        <taxon>Botryosphaeriales</taxon>
        <taxon>Phyllostictaceae</taxon>
        <taxon>Phyllosticta</taxon>
    </lineage>
</organism>
<reference evidence="1 2" key="1">
    <citation type="submission" date="2024-04" db="EMBL/GenBank/DDBJ databases">
        <title>Phyllosticta paracitricarpa is synonymous to the EU quarantine fungus P. citricarpa based on phylogenomic analyses.</title>
        <authorList>
            <consortium name="Lawrence Berkeley National Laboratory"/>
            <person name="Van Ingen-Buijs V.A."/>
            <person name="Van Westerhoven A.C."/>
            <person name="Haridas S."/>
            <person name="Skiadas P."/>
            <person name="Martin F."/>
            <person name="Groenewald J.Z."/>
            <person name="Crous P.W."/>
            <person name="Seidl M.F."/>
        </authorList>
    </citation>
    <scope>NUCLEOTIDE SEQUENCE [LARGE SCALE GENOMIC DNA]</scope>
    <source>
        <strain evidence="1 2">CBS 123374</strain>
    </source>
</reference>
<keyword evidence="2" id="KW-1185">Reference proteome</keyword>
<dbReference type="Proteomes" id="UP001492380">
    <property type="component" value="Unassembled WGS sequence"/>
</dbReference>
<protein>
    <submittedName>
        <fullName evidence="1">Uncharacterized protein</fullName>
    </submittedName>
</protein>
<accession>A0ABR1YJC3</accession>
<name>A0ABR1YJC3_9PEZI</name>
<evidence type="ECO:0000313" key="1">
    <source>
        <dbReference type="EMBL" id="KAK8230743.1"/>
    </source>
</evidence>
<proteinExistence type="predicted"/>
<evidence type="ECO:0000313" key="2">
    <source>
        <dbReference type="Proteomes" id="UP001492380"/>
    </source>
</evidence>
<sequence length="299" mass="34834">MSDNIHPTMRRVCAQEYHIMKHDYFLALLTNLEEILRSPTIFIHNMTKHGTDVLLVNKRWSRPYLNDLEVFATVLDQPIHTVIRDLLLDGDLQGVYDHLLRTAIGGLLRAPRNLSRLMQEGHADIVETIGNMLPFPAKKISLDTKDATRLHRLNMIDRSLSMGTKCLMRLQEKMPSISHYLENDLEPFIDKSNNYATVSEREAWSKSSAEDQIEGFRSLWSVITQEWEERTLLSIITQESDEEEDTPWDKAEREAAVKKFIVFFQHDHIEDLKQVVVEMREYLRVLEGWQRGPPDEPPT</sequence>